<accession>X0PYX8</accession>
<name>X0PYX8_RHOWR</name>
<dbReference type="AlphaFoldDB" id="X0PYX8"/>
<gene>
    <name evidence="1" type="ORF">RW1_009_00710</name>
</gene>
<reference evidence="1 2" key="1">
    <citation type="submission" date="2014-02" db="EMBL/GenBank/DDBJ databases">
        <title>Whole genome shotgun sequence of Rhodococcus wratislaviensis NBRC 100605.</title>
        <authorList>
            <person name="Hosoyama A."/>
            <person name="Tsuchikane K."/>
            <person name="Yoshida I."/>
            <person name="Ohji S."/>
            <person name="Ichikawa N."/>
            <person name="Yamazoe A."/>
            <person name="Fujita N."/>
        </authorList>
    </citation>
    <scope>NUCLEOTIDE SEQUENCE [LARGE SCALE GENOMIC DNA]</scope>
    <source>
        <strain evidence="1 2">NBRC 100605</strain>
    </source>
</reference>
<proteinExistence type="predicted"/>
<organism evidence="1 2">
    <name type="scientific">Rhodococcus wratislaviensis NBRC 100605</name>
    <dbReference type="NCBI Taxonomy" id="1219028"/>
    <lineage>
        <taxon>Bacteria</taxon>
        <taxon>Bacillati</taxon>
        <taxon>Actinomycetota</taxon>
        <taxon>Actinomycetes</taxon>
        <taxon>Mycobacteriales</taxon>
        <taxon>Nocardiaceae</taxon>
        <taxon>Rhodococcus</taxon>
    </lineage>
</organism>
<dbReference type="Proteomes" id="UP000019491">
    <property type="component" value="Unassembled WGS sequence"/>
</dbReference>
<keyword evidence="2" id="KW-1185">Reference proteome</keyword>
<protein>
    <recommendedName>
        <fullName evidence="3">Core-binding (CB) domain-containing protein</fullName>
    </recommendedName>
</protein>
<evidence type="ECO:0000313" key="1">
    <source>
        <dbReference type="EMBL" id="GAF43647.1"/>
    </source>
</evidence>
<evidence type="ECO:0000313" key="2">
    <source>
        <dbReference type="Proteomes" id="UP000019491"/>
    </source>
</evidence>
<sequence>MLCGDWPRPRFDATSGSRRFLAGRASHTGDEIGIDGLTSMDVAEWMLEAGSRLTVEPAKREAADLRALLRFLYLDGILETDLGGAMPPVARWRGAHYPRR</sequence>
<comment type="caution">
    <text evidence="1">The sequence shown here is derived from an EMBL/GenBank/DDBJ whole genome shotgun (WGS) entry which is preliminary data.</text>
</comment>
<dbReference type="EMBL" id="BAWF01000009">
    <property type="protein sequence ID" value="GAF43647.1"/>
    <property type="molecule type" value="Genomic_DNA"/>
</dbReference>
<evidence type="ECO:0008006" key="3">
    <source>
        <dbReference type="Google" id="ProtNLM"/>
    </source>
</evidence>